<evidence type="ECO:0000313" key="5">
    <source>
        <dbReference type="Proteomes" id="UP000053257"/>
    </source>
</evidence>
<evidence type="ECO:0000256" key="1">
    <source>
        <dbReference type="SAM" id="MobiDB-lite"/>
    </source>
</evidence>
<dbReference type="AlphaFoldDB" id="A0A0C3NKM3"/>
<reference evidence="4 5" key="1">
    <citation type="journal article" date="2014" name="PLoS Genet.">
        <title>Analysis of the Phlebiopsis gigantea genome, transcriptome and secretome provides insight into its pioneer colonization strategies of wood.</title>
        <authorList>
            <person name="Hori C."/>
            <person name="Ishida T."/>
            <person name="Igarashi K."/>
            <person name="Samejima M."/>
            <person name="Suzuki H."/>
            <person name="Master E."/>
            <person name="Ferreira P."/>
            <person name="Ruiz-Duenas F.J."/>
            <person name="Held B."/>
            <person name="Canessa P."/>
            <person name="Larrondo L.F."/>
            <person name="Schmoll M."/>
            <person name="Druzhinina I.S."/>
            <person name="Kubicek C.P."/>
            <person name="Gaskell J.A."/>
            <person name="Kersten P."/>
            <person name="St John F."/>
            <person name="Glasner J."/>
            <person name="Sabat G."/>
            <person name="Splinter BonDurant S."/>
            <person name="Syed K."/>
            <person name="Yadav J."/>
            <person name="Mgbeahuruike A.C."/>
            <person name="Kovalchuk A."/>
            <person name="Asiegbu F.O."/>
            <person name="Lackner G."/>
            <person name="Hoffmeister D."/>
            <person name="Rencoret J."/>
            <person name="Gutierrez A."/>
            <person name="Sun H."/>
            <person name="Lindquist E."/>
            <person name="Barry K."/>
            <person name="Riley R."/>
            <person name="Grigoriev I.V."/>
            <person name="Henrissat B."/>
            <person name="Kues U."/>
            <person name="Berka R.M."/>
            <person name="Martinez A.T."/>
            <person name="Covert S.F."/>
            <person name="Blanchette R.A."/>
            <person name="Cullen D."/>
        </authorList>
    </citation>
    <scope>NUCLEOTIDE SEQUENCE [LARGE SCALE GENOMIC DNA]</scope>
    <source>
        <strain evidence="4 5">11061_1 CR5-6</strain>
    </source>
</reference>
<feature type="region of interest" description="Disordered" evidence="1">
    <location>
        <begin position="654"/>
        <end position="700"/>
    </location>
</feature>
<dbReference type="Gene3D" id="3.80.10.10">
    <property type="entry name" value="Ribonuclease Inhibitor"/>
    <property type="match status" value="1"/>
</dbReference>
<organism evidence="4 5">
    <name type="scientific">Phlebiopsis gigantea (strain 11061_1 CR5-6)</name>
    <name type="common">White-rot fungus</name>
    <name type="synonym">Peniophora gigantea</name>
    <dbReference type="NCBI Taxonomy" id="745531"/>
    <lineage>
        <taxon>Eukaryota</taxon>
        <taxon>Fungi</taxon>
        <taxon>Dikarya</taxon>
        <taxon>Basidiomycota</taxon>
        <taxon>Agaricomycotina</taxon>
        <taxon>Agaricomycetes</taxon>
        <taxon>Polyporales</taxon>
        <taxon>Phanerochaetaceae</taxon>
        <taxon>Phlebiopsis</taxon>
    </lineage>
</organism>
<keyword evidence="3" id="KW-0732">Signal</keyword>
<dbReference type="HOGENOM" id="CLU_393848_0_0_1"/>
<dbReference type="SUPFAM" id="SSF52047">
    <property type="entry name" value="RNI-like"/>
    <property type="match status" value="1"/>
</dbReference>
<dbReference type="OrthoDB" id="10448647at2759"/>
<dbReference type="InterPro" id="IPR032675">
    <property type="entry name" value="LRR_dom_sf"/>
</dbReference>
<dbReference type="EMBL" id="KN840540">
    <property type="protein sequence ID" value="KIP05559.1"/>
    <property type="molecule type" value="Genomic_DNA"/>
</dbReference>
<accession>A0A0C3NKM3</accession>
<protein>
    <recommendedName>
        <fullName evidence="6">F-box domain-containing protein</fullName>
    </recommendedName>
</protein>
<sequence>MTVGLVTPLVVLLPSVLSKFQQPINVLKDNFEVTRTVWLAYAALAAPQVVVSYAYVIIILMAYPSLSRSQTLLSSRACGAPNCLTRLRVRVRHRHKLSVPLLKATWTTIRVHGWYERHHVLKKEIKASRRQNVLRARELNNLTLLPGYIPQEVLSEIIRIYVADWKARYVPEEPFGFRDQPDLRDKWLWPFQEYGWLVITHVCHALRVAAQSDSTLWTDISLISHESTARMLRHAGPVLPLSVAVRKNTDSASLRQIAPLLPRIRTLDLRVNRAQLDRFAKHARKRNFTNLQSLALVACSSWTRDVITPVHSRFDAAAPHLRHLLMGNIQAGAMRVLLRPHPQLKCLTMRMQKSIISIETFVGLLKLVPELETLILDGDFIRSAYYDSEHIGQFLKRIRVQNVKILELHCLHEHHSWFMAEDVVRTAIRAYGTGICIHGLQDNVPVRSLLNSSDEPYRGLSLYFKGSDRSLTLDFLSLCLGPLASETMTSTLPPLGRQAIRFHNYLPWESLLANALSLEQLCVVGSIAYLAPHFLSGKRPPLSQNSPGPIQQDYTRVAPEEALPKLRVLRIERSEFGPCQGVGFKALVEALALRARNLMGVGTLVVNETANLGDIEAGMLREHVGSLAWDRCSRWLRPCRPFPEHDDYFEENEPYLKVKSDDDNVDGGCSDGSEKDDDEETTSSSDNDEYDTDYEGSSAV</sequence>
<feature type="transmembrane region" description="Helical" evidence="2">
    <location>
        <begin position="38"/>
        <end position="63"/>
    </location>
</feature>
<name>A0A0C3NKM3_PHLG1</name>
<keyword evidence="2" id="KW-0472">Membrane</keyword>
<keyword evidence="5" id="KW-1185">Reference proteome</keyword>
<dbReference type="Proteomes" id="UP000053257">
    <property type="component" value="Unassembled WGS sequence"/>
</dbReference>
<evidence type="ECO:0000256" key="2">
    <source>
        <dbReference type="SAM" id="Phobius"/>
    </source>
</evidence>
<proteinExistence type="predicted"/>
<feature type="signal peptide" evidence="3">
    <location>
        <begin position="1"/>
        <end position="18"/>
    </location>
</feature>
<keyword evidence="2" id="KW-1133">Transmembrane helix</keyword>
<evidence type="ECO:0000313" key="4">
    <source>
        <dbReference type="EMBL" id="KIP05559.1"/>
    </source>
</evidence>
<evidence type="ECO:0008006" key="6">
    <source>
        <dbReference type="Google" id="ProtNLM"/>
    </source>
</evidence>
<feature type="compositionally biased region" description="Acidic residues" evidence="1">
    <location>
        <begin position="674"/>
        <end position="694"/>
    </location>
</feature>
<gene>
    <name evidence="4" type="ORF">PHLGIDRAFT_36387</name>
</gene>
<keyword evidence="2" id="KW-0812">Transmembrane</keyword>
<evidence type="ECO:0000256" key="3">
    <source>
        <dbReference type="SAM" id="SignalP"/>
    </source>
</evidence>
<feature type="chain" id="PRO_5002167461" description="F-box domain-containing protein" evidence="3">
    <location>
        <begin position="19"/>
        <end position="700"/>
    </location>
</feature>